<organism evidence="2 3">
    <name type="scientific">Funneliformis mosseae</name>
    <name type="common">Endomycorrhizal fungus</name>
    <name type="synonym">Glomus mosseae</name>
    <dbReference type="NCBI Taxonomy" id="27381"/>
    <lineage>
        <taxon>Eukaryota</taxon>
        <taxon>Fungi</taxon>
        <taxon>Fungi incertae sedis</taxon>
        <taxon>Mucoromycota</taxon>
        <taxon>Glomeromycotina</taxon>
        <taxon>Glomeromycetes</taxon>
        <taxon>Glomerales</taxon>
        <taxon>Glomeraceae</taxon>
        <taxon>Funneliformis</taxon>
    </lineage>
</organism>
<accession>A0A9N8YQM1</accession>
<feature type="compositionally biased region" description="Basic and acidic residues" evidence="1">
    <location>
        <begin position="56"/>
        <end position="78"/>
    </location>
</feature>
<gene>
    <name evidence="2" type="ORF">FMOSSE_LOCUS767</name>
</gene>
<dbReference type="AlphaFoldDB" id="A0A9N8YQM1"/>
<name>A0A9N8YQM1_FUNMO</name>
<dbReference type="Proteomes" id="UP000789375">
    <property type="component" value="Unassembled WGS sequence"/>
</dbReference>
<keyword evidence="3" id="KW-1185">Reference proteome</keyword>
<comment type="caution">
    <text evidence="2">The sequence shown here is derived from an EMBL/GenBank/DDBJ whole genome shotgun (WGS) entry which is preliminary data.</text>
</comment>
<evidence type="ECO:0000256" key="1">
    <source>
        <dbReference type="SAM" id="MobiDB-lite"/>
    </source>
</evidence>
<protein>
    <submittedName>
        <fullName evidence="2">2376_t:CDS:1</fullName>
    </submittedName>
</protein>
<proteinExistence type="predicted"/>
<reference evidence="2" key="1">
    <citation type="submission" date="2021-06" db="EMBL/GenBank/DDBJ databases">
        <authorList>
            <person name="Kallberg Y."/>
            <person name="Tangrot J."/>
            <person name="Rosling A."/>
        </authorList>
    </citation>
    <scope>NUCLEOTIDE SEQUENCE</scope>
    <source>
        <strain evidence="2">87-6 pot B 2015</strain>
    </source>
</reference>
<dbReference type="EMBL" id="CAJVPP010000080">
    <property type="protein sequence ID" value="CAG8440459.1"/>
    <property type="molecule type" value="Genomic_DNA"/>
</dbReference>
<evidence type="ECO:0000313" key="2">
    <source>
        <dbReference type="EMBL" id="CAG8440459.1"/>
    </source>
</evidence>
<feature type="region of interest" description="Disordered" evidence="1">
    <location>
        <begin position="56"/>
        <end position="98"/>
    </location>
</feature>
<evidence type="ECO:0000313" key="3">
    <source>
        <dbReference type="Proteomes" id="UP000789375"/>
    </source>
</evidence>
<sequence>MDKELRNALRPNFEEKAPMNASAWTRTEYNKLLKSYVRRYNNVNYSLICEDTNNIKEENDSHNENHVDSFEKDNGNRERRSKSLVSTKYNSDYEKNDD</sequence>